<evidence type="ECO:0000256" key="1">
    <source>
        <dbReference type="ARBA" id="ARBA00004141"/>
    </source>
</evidence>
<evidence type="ECO:0000313" key="10">
    <source>
        <dbReference type="EMBL" id="OXA83523.1"/>
    </source>
</evidence>
<feature type="transmembrane region" description="Helical" evidence="7">
    <location>
        <begin position="403"/>
        <end position="420"/>
    </location>
</feature>
<dbReference type="Proteomes" id="UP000198345">
    <property type="component" value="Unassembled WGS sequence"/>
</dbReference>
<proteinExistence type="inferred from homology"/>
<evidence type="ECO:0000256" key="4">
    <source>
        <dbReference type="ARBA" id="ARBA00022989"/>
    </source>
</evidence>
<reference evidence="10 11" key="1">
    <citation type="submission" date="2016-11" db="EMBL/GenBank/DDBJ databases">
        <title>Whole genomes of Flavobacteriaceae.</title>
        <authorList>
            <person name="Stine C."/>
            <person name="Li C."/>
            <person name="Tadesse D."/>
        </authorList>
    </citation>
    <scope>NUCLEOTIDE SEQUENCE [LARGE SCALE GENOMIC DNA]</scope>
    <source>
        <strain evidence="10 11">DSM 18292</strain>
    </source>
</reference>
<organism evidence="10 11">
    <name type="scientific">Flavobacterium hercynium</name>
    <dbReference type="NCBI Taxonomy" id="387094"/>
    <lineage>
        <taxon>Bacteria</taxon>
        <taxon>Pseudomonadati</taxon>
        <taxon>Bacteroidota</taxon>
        <taxon>Flavobacteriia</taxon>
        <taxon>Flavobacteriales</taxon>
        <taxon>Flavobacteriaceae</taxon>
        <taxon>Flavobacterium</taxon>
    </lineage>
</organism>
<keyword evidence="5 7" id="KW-0472">Membrane</keyword>
<dbReference type="GO" id="GO:0008381">
    <property type="term" value="F:mechanosensitive monoatomic ion channel activity"/>
    <property type="evidence" value="ECO:0007669"/>
    <property type="project" value="UniProtKB-ARBA"/>
</dbReference>
<feature type="transmembrane region" description="Helical" evidence="7">
    <location>
        <begin position="514"/>
        <end position="533"/>
    </location>
</feature>
<keyword evidence="11" id="KW-1185">Reference proteome</keyword>
<dbReference type="InterPro" id="IPR011014">
    <property type="entry name" value="MscS_channel_TM-2"/>
</dbReference>
<evidence type="ECO:0000259" key="9">
    <source>
        <dbReference type="Pfam" id="PF00924"/>
    </source>
</evidence>
<comment type="subcellular location">
    <subcellularLocation>
        <location evidence="1">Membrane</location>
        <topology evidence="1">Multi-pass membrane protein</topology>
    </subcellularLocation>
</comment>
<feature type="transmembrane region" description="Helical" evidence="7">
    <location>
        <begin position="553"/>
        <end position="573"/>
    </location>
</feature>
<feature type="transmembrane region" description="Helical" evidence="7">
    <location>
        <begin position="275"/>
        <end position="296"/>
    </location>
</feature>
<sequence>MMQKKNYILLALLAVLFFTPLAYSQTTENKAVETKVDEPKADEPKAAEPKAAPKSKLFEETTTDSDYLTTIEKASTVMETAFNDADFDGPSHHLFAEIKRTQSKLDLILTSLKGANPNVRNQQMYRIVLKEIEQELEEQNTAINLRNQGLDKIKGRFIELRKDKTLMILIKDSILRKQFKNELVNLKKRYLAVDSLMTKNQGVLNTNKRLTVQRKILVANALITVDTKLEKSGINLLKKEYPFLWNITETTPKKQVAQNIKAKVIIEESVAEYYLSYRAGGLITLAFFMGLLGWYITRNLKYLKNNGQADNLALFNFKYLNKGVLIPIAVLGLNIAVVNNLYAPALFIEFLHLLLLGTLTLLFKNNWSSVSLRNWIFLLGLFFALCFLDLFIGVGLIQRCSFIIINIFGIRYGLVQIKTLKEQLYIQAFFKWASILFIGLNVLSILYNIFGRVSLSNMLSLTAFISLTQIVALSVLLKIILEIILLQIYTTRVKRGIENIFDYESLSDTLKKPFIIVISYMWLVVIASNLNIWEGLRTSFGKILGHANTIGSITFTLGNILLFFVIIWVAHLLQKYVAYFFGEIDEENEENINKRQHSKLLITRLVVLIAGYLLAVAASGMPLDKLSILLGALGVGVGLGLQNVVNNFVSGIILIFDKPIQIGDVVAISSESGRVKSMGLRTTKINAPNGAEIIIPNGNLLSQNITNWTYTDNYKLVEVAIEIAGDTTPEDINDIISASLENLSVVNNNKPSQIYYTAISEGKYKILIKFWCSIYRTDESISSARQVLFSNFKAKGLTFSS</sequence>
<gene>
    <name evidence="10" type="ORF">B0A66_22210</name>
</gene>
<feature type="region of interest" description="Disordered" evidence="6">
    <location>
        <begin position="28"/>
        <end position="55"/>
    </location>
</feature>
<protein>
    <submittedName>
        <fullName evidence="10">Mechanosensitive ion channel protein MscS</fullName>
    </submittedName>
</protein>
<feature type="transmembrane region" description="Helical" evidence="7">
    <location>
        <begin position="432"/>
        <end position="450"/>
    </location>
</feature>
<accession>A0A226GNE4</accession>
<evidence type="ECO:0000256" key="7">
    <source>
        <dbReference type="SAM" id="Phobius"/>
    </source>
</evidence>
<evidence type="ECO:0000256" key="3">
    <source>
        <dbReference type="ARBA" id="ARBA00022692"/>
    </source>
</evidence>
<dbReference type="Gene3D" id="1.10.287.1260">
    <property type="match status" value="1"/>
</dbReference>
<feature type="transmembrane region" description="Helical" evidence="7">
    <location>
        <begin position="317"/>
        <end position="336"/>
    </location>
</feature>
<keyword evidence="4 7" id="KW-1133">Transmembrane helix</keyword>
<dbReference type="InterPro" id="IPR023408">
    <property type="entry name" value="MscS_beta-dom_sf"/>
</dbReference>
<evidence type="ECO:0000313" key="11">
    <source>
        <dbReference type="Proteomes" id="UP000198345"/>
    </source>
</evidence>
<feature type="transmembrane region" description="Helical" evidence="7">
    <location>
        <begin position="626"/>
        <end position="645"/>
    </location>
</feature>
<feature type="chain" id="PRO_5012556352" evidence="8">
    <location>
        <begin position="25"/>
        <end position="801"/>
    </location>
</feature>
<evidence type="ECO:0000256" key="8">
    <source>
        <dbReference type="SAM" id="SignalP"/>
    </source>
</evidence>
<dbReference type="GO" id="GO:0016020">
    <property type="term" value="C:membrane"/>
    <property type="evidence" value="ECO:0007669"/>
    <property type="project" value="UniProtKB-SubCell"/>
</dbReference>
<comment type="caution">
    <text evidence="10">The sequence shown here is derived from an EMBL/GenBank/DDBJ whole genome shotgun (WGS) entry which is preliminary data.</text>
</comment>
<evidence type="ECO:0000256" key="5">
    <source>
        <dbReference type="ARBA" id="ARBA00023136"/>
    </source>
</evidence>
<dbReference type="SUPFAM" id="SSF82861">
    <property type="entry name" value="Mechanosensitive channel protein MscS (YggB), transmembrane region"/>
    <property type="match status" value="1"/>
</dbReference>
<feature type="transmembrane region" description="Helical" evidence="7">
    <location>
        <begin position="342"/>
        <end position="363"/>
    </location>
</feature>
<dbReference type="PANTHER" id="PTHR30347:SF1">
    <property type="entry name" value="MECHANOSENSITIVE CHANNEL MSCK"/>
    <property type="match status" value="1"/>
</dbReference>
<dbReference type="OrthoDB" id="9809206at2"/>
<name>A0A226GNE4_9FLAO</name>
<dbReference type="EMBL" id="MUGW01000078">
    <property type="protein sequence ID" value="OXA83523.1"/>
    <property type="molecule type" value="Genomic_DNA"/>
</dbReference>
<dbReference type="RefSeq" id="WP_089052029.1">
    <property type="nucleotide sequence ID" value="NZ_FXTV01000003.1"/>
</dbReference>
<dbReference type="AlphaFoldDB" id="A0A226GNE4"/>
<feature type="signal peptide" evidence="8">
    <location>
        <begin position="1"/>
        <end position="24"/>
    </location>
</feature>
<dbReference type="InterPro" id="IPR010920">
    <property type="entry name" value="LSM_dom_sf"/>
</dbReference>
<dbReference type="Pfam" id="PF00924">
    <property type="entry name" value="MS_channel_2nd"/>
    <property type="match status" value="1"/>
</dbReference>
<keyword evidence="8" id="KW-0732">Signal</keyword>
<dbReference type="InterPro" id="IPR052702">
    <property type="entry name" value="MscS-like_channel"/>
</dbReference>
<dbReference type="Gene3D" id="2.30.30.60">
    <property type="match status" value="1"/>
</dbReference>
<dbReference type="PANTHER" id="PTHR30347">
    <property type="entry name" value="POTASSIUM CHANNEL RELATED"/>
    <property type="match status" value="1"/>
</dbReference>
<feature type="transmembrane region" description="Helical" evidence="7">
    <location>
        <begin position="462"/>
        <end position="486"/>
    </location>
</feature>
<dbReference type="InterPro" id="IPR006685">
    <property type="entry name" value="MscS_channel_2nd"/>
</dbReference>
<evidence type="ECO:0000256" key="2">
    <source>
        <dbReference type="ARBA" id="ARBA00008017"/>
    </source>
</evidence>
<comment type="similarity">
    <text evidence="2">Belongs to the MscS (TC 1.A.23) family.</text>
</comment>
<feature type="domain" description="Mechanosensitive ion channel MscS" evidence="9">
    <location>
        <begin position="643"/>
        <end position="709"/>
    </location>
</feature>
<keyword evidence="3 7" id="KW-0812">Transmembrane</keyword>
<dbReference type="SUPFAM" id="SSF50182">
    <property type="entry name" value="Sm-like ribonucleoproteins"/>
    <property type="match status" value="1"/>
</dbReference>
<feature type="transmembrane region" description="Helical" evidence="7">
    <location>
        <begin position="601"/>
        <end position="620"/>
    </location>
</feature>
<evidence type="ECO:0000256" key="6">
    <source>
        <dbReference type="SAM" id="MobiDB-lite"/>
    </source>
</evidence>
<feature type="transmembrane region" description="Helical" evidence="7">
    <location>
        <begin position="375"/>
        <end position="397"/>
    </location>
</feature>
<feature type="compositionally biased region" description="Basic and acidic residues" evidence="6">
    <location>
        <begin position="30"/>
        <end position="48"/>
    </location>
</feature>